<keyword evidence="3 8" id="KW-0479">Metal-binding</keyword>
<feature type="binding site" evidence="8">
    <location>
        <position position="8"/>
    </location>
    <ligand>
        <name>Mg(2+)</name>
        <dbReference type="ChEBI" id="CHEBI:18420"/>
    </ligand>
</feature>
<dbReference type="InterPro" id="IPR004568">
    <property type="entry name" value="Ppantetheine-prot_Trfase_dom"/>
</dbReference>
<dbReference type="GO" id="GO:0008897">
    <property type="term" value="F:holo-[acyl-carrier-protein] synthase activity"/>
    <property type="evidence" value="ECO:0007669"/>
    <property type="project" value="UniProtKB-UniRule"/>
</dbReference>
<comment type="similarity">
    <text evidence="8">Belongs to the P-Pant transferase superfamily. AcpS family.</text>
</comment>
<evidence type="ECO:0000256" key="1">
    <source>
        <dbReference type="ARBA" id="ARBA00022516"/>
    </source>
</evidence>
<sequence>MIVGLGNDLVDIRRIERMLVRYGERFIQRIFTDIERNRSENLKKNSSSYAKRFAAKEACAKALGTGIACGINWKDMGVVNLSSGKPIMQLTNRAQVQLQKLLPPHHEAIIHLSITDDFPWAQAFVIIEALPRG</sequence>
<gene>
    <name evidence="8" type="primary">acpS</name>
    <name evidence="10" type="ORF">D1093_05450</name>
</gene>
<dbReference type="AlphaFoldDB" id="A0A5B9CX82"/>
<dbReference type="KEGG" id="bky:D1093_05450"/>
<reference evidence="10 11" key="1">
    <citation type="journal article" date="2020" name="Int. J. Syst. Evol. Microbiol.">
        <title>Bartonella kosoyi sp. nov. and Bartonella krasnovii sp. nov., two novel species closely related to the zoonotic Bartonella elizabethae, isolated from black rats and wild desert rodent-fleas.</title>
        <authorList>
            <person name="Gutierrez R."/>
            <person name="Shalit T."/>
            <person name="Markus B."/>
            <person name="Yuan C."/>
            <person name="Nachum-Biala Y."/>
            <person name="Elad D."/>
            <person name="Harrus S."/>
        </authorList>
    </citation>
    <scope>NUCLEOTIDE SEQUENCE [LARGE SCALE GENOMIC DNA]</scope>
    <source>
        <strain evidence="10 11">Tel Aviv</strain>
    </source>
</reference>
<dbReference type="InterPro" id="IPR008278">
    <property type="entry name" value="4-PPantetheinyl_Trfase_dom"/>
</dbReference>
<evidence type="ECO:0000256" key="2">
    <source>
        <dbReference type="ARBA" id="ARBA00022679"/>
    </source>
</evidence>
<proteinExistence type="inferred from homology"/>
<dbReference type="GO" id="GO:0006633">
    <property type="term" value="P:fatty acid biosynthetic process"/>
    <property type="evidence" value="ECO:0007669"/>
    <property type="project" value="UniProtKB-UniRule"/>
</dbReference>
<dbReference type="InterPro" id="IPR002582">
    <property type="entry name" value="ACPS"/>
</dbReference>
<dbReference type="GO" id="GO:0000287">
    <property type="term" value="F:magnesium ion binding"/>
    <property type="evidence" value="ECO:0007669"/>
    <property type="project" value="UniProtKB-UniRule"/>
</dbReference>
<dbReference type="EC" id="2.7.8.7" evidence="8"/>
<feature type="binding site" evidence="8">
    <location>
        <position position="57"/>
    </location>
    <ligand>
        <name>Mg(2+)</name>
        <dbReference type="ChEBI" id="CHEBI:18420"/>
    </ligand>
</feature>
<keyword evidence="8" id="KW-0963">Cytoplasm</keyword>
<keyword evidence="4 8" id="KW-0276">Fatty acid metabolism</keyword>
<keyword evidence="2 8" id="KW-0808">Transferase</keyword>
<comment type="catalytic activity">
    <reaction evidence="8">
        <text>apo-[ACP] + CoA = holo-[ACP] + adenosine 3',5'-bisphosphate + H(+)</text>
        <dbReference type="Rhea" id="RHEA:12068"/>
        <dbReference type="Rhea" id="RHEA-COMP:9685"/>
        <dbReference type="Rhea" id="RHEA-COMP:9690"/>
        <dbReference type="ChEBI" id="CHEBI:15378"/>
        <dbReference type="ChEBI" id="CHEBI:29999"/>
        <dbReference type="ChEBI" id="CHEBI:57287"/>
        <dbReference type="ChEBI" id="CHEBI:58343"/>
        <dbReference type="ChEBI" id="CHEBI:64479"/>
        <dbReference type="EC" id="2.7.8.7"/>
    </reaction>
</comment>
<evidence type="ECO:0000256" key="7">
    <source>
        <dbReference type="ARBA" id="ARBA00023160"/>
    </source>
</evidence>
<comment type="cofactor">
    <cofactor evidence="8">
        <name>Mg(2+)</name>
        <dbReference type="ChEBI" id="CHEBI:18420"/>
    </cofactor>
</comment>
<keyword evidence="5 8" id="KW-0460">Magnesium</keyword>
<dbReference type="NCBIfam" id="TIGR00556">
    <property type="entry name" value="pantethn_trn"/>
    <property type="match status" value="1"/>
</dbReference>
<comment type="subcellular location">
    <subcellularLocation>
        <location evidence="8">Cytoplasm</location>
    </subcellularLocation>
</comment>
<dbReference type="GO" id="GO:0005737">
    <property type="term" value="C:cytoplasm"/>
    <property type="evidence" value="ECO:0007669"/>
    <property type="project" value="UniProtKB-SubCell"/>
</dbReference>
<evidence type="ECO:0000256" key="4">
    <source>
        <dbReference type="ARBA" id="ARBA00022832"/>
    </source>
</evidence>
<protein>
    <recommendedName>
        <fullName evidence="8">Holo-[acyl-carrier-protein] synthase</fullName>
        <shortName evidence="8">Holo-ACP synthase</shortName>
        <ecNumber evidence="8">2.7.8.7</ecNumber>
    </recommendedName>
    <alternativeName>
        <fullName evidence="8">4'-phosphopantetheinyl transferase AcpS</fullName>
    </alternativeName>
</protein>
<keyword evidence="11" id="KW-1185">Reference proteome</keyword>
<dbReference type="EMBL" id="CP031843">
    <property type="protein sequence ID" value="QEE09076.1"/>
    <property type="molecule type" value="Genomic_DNA"/>
</dbReference>
<dbReference type="Pfam" id="PF01648">
    <property type="entry name" value="ACPS"/>
    <property type="match status" value="1"/>
</dbReference>
<keyword evidence="1 8" id="KW-0444">Lipid biosynthesis</keyword>
<dbReference type="HAMAP" id="MF_00101">
    <property type="entry name" value="AcpS"/>
    <property type="match status" value="1"/>
</dbReference>
<evidence type="ECO:0000259" key="9">
    <source>
        <dbReference type="Pfam" id="PF01648"/>
    </source>
</evidence>
<feature type="domain" description="4'-phosphopantetheinyl transferase" evidence="9">
    <location>
        <begin position="4"/>
        <end position="95"/>
    </location>
</feature>
<dbReference type="RefSeq" id="WP_120101178.1">
    <property type="nucleotide sequence ID" value="NZ_CP031843.2"/>
</dbReference>
<dbReference type="Proteomes" id="UP000321940">
    <property type="component" value="Chromosome"/>
</dbReference>
<keyword evidence="7 8" id="KW-0275">Fatty acid biosynthesis</keyword>
<dbReference type="Gene3D" id="3.90.470.20">
    <property type="entry name" value="4'-phosphopantetheinyl transferase domain"/>
    <property type="match status" value="1"/>
</dbReference>
<dbReference type="SUPFAM" id="SSF56214">
    <property type="entry name" value="4'-phosphopantetheinyl transferase"/>
    <property type="match status" value="1"/>
</dbReference>
<evidence type="ECO:0000256" key="8">
    <source>
        <dbReference type="HAMAP-Rule" id="MF_00101"/>
    </source>
</evidence>
<evidence type="ECO:0000256" key="3">
    <source>
        <dbReference type="ARBA" id="ARBA00022723"/>
    </source>
</evidence>
<accession>A0A5B9CX82</accession>
<organism evidence="10 11">
    <name type="scientific">Bartonella kosoyi</name>
    <dbReference type="NCBI Taxonomy" id="2133959"/>
    <lineage>
        <taxon>Bacteria</taxon>
        <taxon>Pseudomonadati</taxon>
        <taxon>Pseudomonadota</taxon>
        <taxon>Alphaproteobacteria</taxon>
        <taxon>Hyphomicrobiales</taxon>
        <taxon>Bartonellaceae</taxon>
        <taxon>Bartonella</taxon>
    </lineage>
</organism>
<evidence type="ECO:0000256" key="6">
    <source>
        <dbReference type="ARBA" id="ARBA00023098"/>
    </source>
</evidence>
<comment type="function">
    <text evidence="8">Transfers the 4'-phosphopantetheine moiety from coenzyme A to a Ser of acyl-carrier-protein.</text>
</comment>
<dbReference type="InterPro" id="IPR037143">
    <property type="entry name" value="4-PPantetheinyl_Trfase_dom_sf"/>
</dbReference>
<evidence type="ECO:0000313" key="11">
    <source>
        <dbReference type="Proteomes" id="UP000321940"/>
    </source>
</evidence>
<evidence type="ECO:0000256" key="5">
    <source>
        <dbReference type="ARBA" id="ARBA00022842"/>
    </source>
</evidence>
<evidence type="ECO:0000313" key="10">
    <source>
        <dbReference type="EMBL" id="QEE09076.1"/>
    </source>
</evidence>
<dbReference type="NCBIfam" id="TIGR00516">
    <property type="entry name" value="acpS"/>
    <property type="match status" value="1"/>
</dbReference>
<keyword evidence="6 8" id="KW-0443">Lipid metabolism</keyword>
<name>A0A5B9CX82_9HYPH</name>